<evidence type="ECO:0000313" key="8">
    <source>
        <dbReference type="EMBL" id="KAH7550332.1"/>
    </source>
</evidence>
<evidence type="ECO:0000256" key="6">
    <source>
        <dbReference type="PROSITE-ProRule" id="PRU00175"/>
    </source>
</evidence>
<dbReference type="EC" id="2.3.2.27" evidence="2"/>
<proteinExistence type="predicted"/>
<dbReference type="Proteomes" id="UP000827721">
    <property type="component" value="Unassembled WGS sequence"/>
</dbReference>
<sequence>MASTNSFYDCYYRCEAYQPENYLHGDGLVSSRKALLFIEFYVSVDGFVKHGDLTLPTDELTSWSVVLSRKLSQFHVPYDFHGSVIMTITNCARSIISEDRNSNCDIIPMVVNVMITNEEEAISRAATLSIDGQPLDMVPASESSIQALKKTKVKDCSGQCVICLEEISVGSEATRMPCSHVYHQDCIISWLEQSNICPLCRFQLD</sequence>
<protein>
    <recommendedName>
        <fullName evidence="2">RING-type E3 ubiquitin transferase</fullName>
        <ecNumber evidence="2">2.3.2.27</ecNumber>
    </recommendedName>
</protein>
<name>A0ABQ8H8S7_9ROSI</name>
<evidence type="ECO:0000256" key="3">
    <source>
        <dbReference type="ARBA" id="ARBA00022723"/>
    </source>
</evidence>
<dbReference type="CDD" id="cd16454">
    <property type="entry name" value="RING-H2_PA-TM-RING"/>
    <property type="match status" value="1"/>
</dbReference>
<keyword evidence="5" id="KW-0862">Zinc</keyword>
<dbReference type="SUPFAM" id="SSF57850">
    <property type="entry name" value="RING/U-box"/>
    <property type="match status" value="1"/>
</dbReference>
<organism evidence="8 9">
    <name type="scientific">Xanthoceras sorbifolium</name>
    <dbReference type="NCBI Taxonomy" id="99658"/>
    <lineage>
        <taxon>Eukaryota</taxon>
        <taxon>Viridiplantae</taxon>
        <taxon>Streptophyta</taxon>
        <taxon>Embryophyta</taxon>
        <taxon>Tracheophyta</taxon>
        <taxon>Spermatophyta</taxon>
        <taxon>Magnoliopsida</taxon>
        <taxon>eudicotyledons</taxon>
        <taxon>Gunneridae</taxon>
        <taxon>Pentapetalae</taxon>
        <taxon>rosids</taxon>
        <taxon>malvids</taxon>
        <taxon>Sapindales</taxon>
        <taxon>Sapindaceae</taxon>
        <taxon>Xanthoceroideae</taxon>
        <taxon>Xanthoceras</taxon>
    </lineage>
</organism>
<dbReference type="PANTHER" id="PTHR15710">
    <property type="entry name" value="E3 UBIQUITIN-PROTEIN LIGASE PRAJA"/>
    <property type="match status" value="1"/>
</dbReference>
<feature type="domain" description="RING-type" evidence="7">
    <location>
        <begin position="160"/>
        <end position="201"/>
    </location>
</feature>
<dbReference type="Gene3D" id="3.30.40.10">
    <property type="entry name" value="Zinc/RING finger domain, C3HC4 (zinc finger)"/>
    <property type="match status" value="1"/>
</dbReference>
<evidence type="ECO:0000256" key="4">
    <source>
        <dbReference type="ARBA" id="ARBA00022771"/>
    </source>
</evidence>
<comment type="catalytic activity">
    <reaction evidence="1">
        <text>S-ubiquitinyl-[E2 ubiquitin-conjugating enzyme]-L-cysteine + [acceptor protein]-L-lysine = [E2 ubiquitin-conjugating enzyme]-L-cysteine + N(6)-ubiquitinyl-[acceptor protein]-L-lysine.</text>
        <dbReference type="EC" id="2.3.2.27"/>
    </reaction>
</comment>
<keyword evidence="9" id="KW-1185">Reference proteome</keyword>
<dbReference type="InterPro" id="IPR001841">
    <property type="entry name" value="Znf_RING"/>
</dbReference>
<evidence type="ECO:0000256" key="1">
    <source>
        <dbReference type="ARBA" id="ARBA00000900"/>
    </source>
</evidence>
<evidence type="ECO:0000256" key="5">
    <source>
        <dbReference type="ARBA" id="ARBA00022833"/>
    </source>
</evidence>
<keyword evidence="4 6" id="KW-0863">Zinc-finger</keyword>
<dbReference type="PROSITE" id="PS50089">
    <property type="entry name" value="ZF_RING_2"/>
    <property type="match status" value="1"/>
</dbReference>
<gene>
    <name evidence="8" type="ORF">JRO89_XS13G0173000</name>
</gene>
<keyword evidence="3" id="KW-0479">Metal-binding</keyword>
<evidence type="ECO:0000259" key="7">
    <source>
        <dbReference type="PROSITE" id="PS50089"/>
    </source>
</evidence>
<comment type="caution">
    <text evidence="8">The sequence shown here is derived from an EMBL/GenBank/DDBJ whole genome shotgun (WGS) entry which is preliminary data.</text>
</comment>
<dbReference type="PANTHER" id="PTHR15710:SF77">
    <property type="entry name" value="RING-H2 FINGER PROTEIN ATL21B"/>
    <property type="match status" value="1"/>
</dbReference>
<evidence type="ECO:0000313" key="9">
    <source>
        <dbReference type="Proteomes" id="UP000827721"/>
    </source>
</evidence>
<reference evidence="8 9" key="1">
    <citation type="submission" date="2021-02" db="EMBL/GenBank/DDBJ databases">
        <title>Plant Genome Project.</title>
        <authorList>
            <person name="Zhang R.-G."/>
        </authorList>
    </citation>
    <scope>NUCLEOTIDE SEQUENCE [LARGE SCALE GENOMIC DNA]</scope>
    <source>
        <tissue evidence="8">Leaves</tissue>
    </source>
</reference>
<dbReference type="Pfam" id="PF13639">
    <property type="entry name" value="zf-RING_2"/>
    <property type="match status" value="1"/>
</dbReference>
<dbReference type="InterPro" id="IPR013083">
    <property type="entry name" value="Znf_RING/FYVE/PHD"/>
</dbReference>
<accession>A0ABQ8H8S7</accession>
<evidence type="ECO:0000256" key="2">
    <source>
        <dbReference type="ARBA" id="ARBA00012483"/>
    </source>
</evidence>
<dbReference type="SMART" id="SM00184">
    <property type="entry name" value="RING"/>
    <property type="match status" value="1"/>
</dbReference>
<dbReference type="EMBL" id="JAFEMO010000013">
    <property type="protein sequence ID" value="KAH7550332.1"/>
    <property type="molecule type" value="Genomic_DNA"/>
</dbReference>